<dbReference type="SUPFAM" id="SSF52096">
    <property type="entry name" value="ClpP/crotonase"/>
    <property type="match status" value="1"/>
</dbReference>
<dbReference type="RefSeq" id="WP_302079059.1">
    <property type="nucleotide sequence ID" value="NZ_JAUKWQ010000010.1"/>
</dbReference>
<dbReference type="PANTHER" id="PTHR11941">
    <property type="entry name" value="ENOYL-COA HYDRATASE-RELATED"/>
    <property type="match status" value="1"/>
</dbReference>
<organism evidence="3 4">
    <name type="scientific">Rhizobium oryzicola</name>
    <dbReference type="NCBI Taxonomy" id="1232668"/>
    <lineage>
        <taxon>Bacteria</taxon>
        <taxon>Pseudomonadati</taxon>
        <taxon>Pseudomonadota</taxon>
        <taxon>Alphaproteobacteria</taxon>
        <taxon>Hyphomicrobiales</taxon>
        <taxon>Rhizobiaceae</taxon>
        <taxon>Rhizobium/Agrobacterium group</taxon>
        <taxon>Rhizobium</taxon>
    </lineage>
</organism>
<proteinExistence type="inferred from homology"/>
<protein>
    <submittedName>
        <fullName evidence="3">Crotonase/enoyl-CoA hydratase family protein</fullName>
    </submittedName>
</protein>
<dbReference type="PROSITE" id="PS00166">
    <property type="entry name" value="ENOYL_COA_HYDRATASE"/>
    <property type="match status" value="1"/>
</dbReference>
<reference evidence="3" key="2">
    <citation type="submission" date="2023-07" db="EMBL/GenBank/DDBJ databases">
        <authorList>
            <person name="Sun H."/>
        </authorList>
    </citation>
    <scope>NUCLEOTIDE SEQUENCE</scope>
    <source>
        <strain evidence="3">05753</strain>
    </source>
</reference>
<evidence type="ECO:0000313" key="3">
    <source>
        <dbReference type="EMBL" id="MDO1584799.1"/>
    </source>
</evidence>
<dbReference type="InterPro" id="IPR001753">
    <property type="entry name" value="Enoyl-CoA_hydra/iso"/>
</dbReference>
<evidence type="ECO:0000256" key="1">
    <source>
        <dbReference type="ARBA" id="ARBA00005254"/>
    </source>
</evidence>
<dbReference type="PANTHER" id="PTHR11941:SF54">
    <property type="entry name" value="ENOYL-COA HYDRATASE, MITOCHONDRIAL"/>
    <property type="match status" value="1"/>
</dbReference>
<dbReference type="NCBIfam" id="NF006452">
    <property type="entry name" value="PRK08788.1"/>
    <property type="match status" value="1"/>
</dbReference>
<sequence>MMDISDQDRSSYAAIDRHGFEVSAQSDDRPDEDLSMSGRRILASPLPIELSFATKTYRDLDVRLDPAQKALWYFMKPTEAPSYTPSLLSDLRDMSNQLKLFMSRAAPERPVQYLVIGSKLPNIFNLGGDLGYFAKHIRARDREGLRQYARACVDLVYSSYMSFDLPIVLISVVQGDALGGGFEAAMASDIIIAERSAKFGLPEILFNLFPGMGAYSFLSRRLDPVRASQMIMSGRIYSADELHAMGLVDLVVEDGTGQQAAKEYINRNNRKHSIYRTLRDVRRRVNPLAYEELIDVVDLWVDAAMELEESDLRKIDRLRIAQAKRIGAAVD</sequence>
<dbReference type="EMBL" id="JAUKWQ010000010">
    <property type="protein sequence ID" value="MDO1584799.1"/>
    <property type="molecule type" value="Genomic_DNA"/>
</dbReference>
<dbReference type="Gene3D" id="3.90.226.10">
    <property type="entry name" value="2-enoyl-CoA Hydratase, Chain A, domain 1"/>
    <property type="match status" value="1"/>
</dbReference>
<evidence type="ECO:0000256" key="2">
    <source>
        <dbReference type="RuleBase" id="RU003707"/>
    </source>
</evidence>
<keyword evidence="4" id="KW-1185">Reference proteome</keyword>
<dbReference type="CDD" id="cd06558">
    <property type="entry name" value="crotonase-like"/>
    <property type="match status" value="1"/>
</dbReference>
<gene>
    <name evidence="3" type="ORF">Q2T52_22155</name>
</gene>
<dbReference type="InterPro" id="IPR029045">
    <property type="entry name" value="ClpP/crotonase-like_dom_sf"/>
</dbReference>
<comment type="similarity">
    <text evidence="1 2">Belongs to the enoyl-CoA hydratase/isomerase family.</text>
</comment>
<accession>A0ABT8T220</accession>
<reference evidence="3" key="1">
    <citation type="journal article" date="2015" name="Int. J. Syst. Evol. Microbiol.">
        <title>Rhizobium oryzicola sp. nov., potential plant-growth-promoting endophytic bacteria isolated from rice roots.</title>
        <authorList>
            <person name="Zhang X.X."/>
            <person name="Gao J.S."/>
            <person name="Cao Y.H."/>
            <person name="Sheirdil R.A."/>
            <person name="Wang X.C."/>
            <person name="Zhang L."/>
        </authorList>
    </citation>
    <scope>NUCLEOTIDE SEQUENCE</scope>
    <source>
        <strain evidence="3">05753</strain>
    </source>
</reference>
<dbReference type="Proteomes" id="UP001169006">
    <property type="component" value="Unassembled WGS sequence"/>
</dbReference>
<evidence type="ECO:0000313" key="4">
    <source>
        <dbReference type="Proteomes" id="UP001169006"/>
    </source>
</evidence>
<name>A0ABT8T220_9HYPH</name>
<comment type="caution">
    <text evidence="3">The sequence shown here is derived from an EMBL/GenBank/DDBJ whole genome shotgun (WGS) entry which is preliminary data.</text>
</comment>
<dbReference type="Gene3D" id="6.20.390.30">
    <property type="match status" value="1"/>
</dbReference>
<dbReference type="InterPro" id="IPR018376">
    <property type="entry name" value="Enoyl-CoA_hyd/isom_CS"/>
</dbReference>
<dbReference type="Pfam" id="PF00378">
    <property type="entry name" value="ECH_1"/>
    <property type="match status" value="1"/>
</dbReference>